<dbReference type="OrthoDB" id="101778at2759"/>
<comment type="caution">
    <text evidence="2">The sequence shown here is derived from an EMBL/GenBank/DDBJ whole genome shotgun (WGS) entry which is preliminary data.</text>
</comment>
<organism evidence="2 3">
    <name type="scientific">Phytophthora lilii</name>
    <dbReference type="NCBI Taxonomy" id="2077276"/>
    <lineage>
        <taxon>Eukaryota</taxon>
        <taxon>Sar</taxon>
        <taxon>Stramenopiles</taxon>
        <taxon>Oomycota</taxon>
        <taxon>Peronosporomycetes</taxon>
        <taxon>Peronosporales</taxon>
        <taxon>Peronosporaceae</taxon>
        <taxon>Phytophthora</taxon>
    </lineage>
</organism>
<protein>
    <submittedName>
        <fullName evidence="2">Unnamed protein product</fullName>
    </submittedName>
</protein>
<feature type="region of interest" description="Disordered" evidence="1">
    <location>
        <begin position="76"/>
        <end position="100"/>
    </location>
</feature>
<gene>
    <name evidence="2" type="ORF">Plil01_001621600</name>
</gene>
<evidence type="ECO:0000313" key="3">
    <source>
        <dbReference type="Proteomes" id="UP001165083"/>
    </source>
</evidence>
<evidence type="ECO:0000313" key="2">
    <source>
        <dbReference type="EMBL" id="GMF39034.1"/>
    </source>
</evidence>
<accession>A0A9W6XI97</accession>
<sequence>MASATVFAALPEPTVTVTTDASDYGVCALVPAARLALTYQFRAFKCREICAFKNGAPSTSTTANSSPALSRCEYYSNRRNSSTPTSESTTHRPSHMASRNPRAQVLARLLSLWEHKFGLRLPAFHTRGVDNTAVDESPRRWSSLRYEETFHMPNHGWTQTPTVASTAELENEWHDISASTRLQIPCLPATPRRSSTASGGQLVGVSWNFFDNTPHQIQLLSEFIIDGALHAFGSNQPTTNHIVKANLFGIAHFV</sequence>
<dbReference type="EMBL" id="BSXW01001765">
    <property type="protein sequence ID" value="GMF39034.1"/>
    <property type="molecule type" value="Genomic_DNA"/>
</dbReference>
<dbReference type="AlphaFoldDB" id="A0A9W6XI97"/>
<feature type="compositionally biased region" description="Polar residues" evidence="1">
    <location>
        <begin position="77"/>
        <end position="88"/>
    </location>
</feature>
<keyword evidence="3" id="KW-1185">Reference proteome</keyword>
<evidence type="ECO:0000256" key="1">
    <source>
        <dbReference type="SAM" id="MobiDB-lite"/>
    </source>
</evidence>
<proteinExistence type="predicted"/>
<name>A0A9W6XI97_9STRA</name>
<reference evidence="2" key="1">
    <citation type="submission" date="2023-04" db="EMBL/GenBank/DDBJ databases">
        <title>Phytophthora lilii NBRC 32176.</title>
        <authorList>
            <person name="Ichikawa N."/>
            <person name="Sato H."/>
            <person name="Tonouchi N."/>
        </authorList>
    </citation>
    <scope>NUCLEOTIDE SEQUENCE</scope>
    <source>
        <strain evidence="2">NBRC 32176</strain>
    </source>
</reference>
<dbReference type="Proteomes" id="UP001165083">
    <property type="component" value="Unassembled WGS sequence"/>
</dbReference>